<gene>
    <name evidence="2" type="ORF">FNV43_RR10311</name>
</gene>
<sequence>MVPIKEPFEESMVEPRFKRVRFNNDLPSSSGIGYRDIDIVEDSVHREAIQLATQGIKIPPVAAEEFKDLEESDDPKEDPEEDLEESENLVVAEDSLEPIDLEDEDSWNLLNSD</sequence>
<proteinExistence type="predicted"/>
<evidence type="ECO:0000256" key="1">
    <source>
        <dbReference type="SAM" id="MobiDB-lite"/>
    </source>
</evidence>
<organism evidence="2 3">
    <name type="scientific">Rhamnella rubrinervis</name>
    <dbReference type="NCBI Taxonomy" id="2594499"/>
    <lineage>
        <taxon>Eukaryota</taxon>
        <taxon>Viridiplantae</taxon>
        <taxon>Streptophyta</taxon>
        <taxon>Embryophyta</taxon>
        <taxon>Tracheophyta</taxon>
        <taxon>Spermatophyta</taxon>
        <taxon>Magnoliopsida</taxon>
        <taxon>eudicotyledons</taxon>
        <taxon>Gunneridae</taxon>
        <taxon>Pentapetalae</taxon>
        <taxon>rosids</taxon>
        <taxon>fabids</taxon>
        <taxon>Rosales</taxon>
        <taxon>Rhamnaceae</taxon>
        <taxon>rhamnoid group</taxon>
        <taxon>Rhamneae</taxon>
        <taxon>Rhamnella</taxon>
    </lineage>
</organism>
<comment type="caution">
    <text evidence="2">The sequence shown here is derived from an EMBL/GenBank/DDBJ whole genome shotgun (WGS) entry which is preliminary data.</text>
</comment>
<evidence type="ECO:0000313" key="3">
    <source>
        <dbReference type="Proteomes" id="UP000796880"/>
    </source>
</evidence>
<keyword evidence="3" id="KW-1185">Reference proteome</keyword>
<evidence type="ECO:0000313" key="2">
    <source>
        <dbReference type="EMBL" id="KAF3449582.1"/>
    </source>
</evidence>
<protein>
    <submittedName>
        <fullName evidence="2">Uncharacterized protein</fullName>
    </submittedName>
</protein>
<dbReference type="Proteomes" id="UP000796880">
    <property type="component" value="Unassembled WGS sequence"/>
</dbReference>
<accession>A0A8K0HBL2</accession>
<dbReference type="AlphaFoldDB" id="A0A8K0HBL2"/>
<feature type="region of interest" description="Disordered" evidence="1">
    <location>
        <begin position="62"/>
        <end position="113"/>
    </location>
</feature>
<reference evidence="2" key="1">
    <citation type="submission" date="2020-03" db="EMBL/GenBank/DDBJ databases">
        <title>A high-quality chromosome-level genome assembly of a woody plant with both climbing and erect habits, Rhamnella rubrinervis.</title>
        <authorList>
            <person name="Lu Z."/>
            <person name="Yang Y."/>
            <person name="Zhu X."/>
            <person name="Sun Y."/>
        </authorList>
    </citation>
    <scope>NUCLEOTIDE SEQUENCE</scope>
    <source>
        <strain evidence="2">BYM</strain>
        <tissue evidence="2">Leaf</tissue>
    </source>
</reference>
<name>A0A8K0HBL2_9ROSA</name>
<feature type="compositionally biased region" description="Acidic residues" evidence="1">
    <location>
        <begin position="94"/>
        <end position="106"/>
    </location>
</feature>
<dbReference type="EMBL" id="VOIH02000004">
    <property type="protein sequence ID" value="KAF3449582.1"/>
    <property type="molecule type" value="Genomic_DNA"/>
</dbReference>
<feature type="compositionally biased region" description="Acidic residues" evidence="1">
    <location>
        <begin position="67"/>
        <end position="87"/>
    </location>
</feature>